<feature type="domain" description="PpiC" evidence="8">
    <location>
        <begin position="166"/>
        <end position="260"/>
    </location>
</feature>
<accession>A0ABT9CLV9</accession>
<evidence type="ECO:0000256" key="1">
    <source>
        <dbReference type="ARBA" id="ARBA00000971"/>
    </source>
</evidence>
<evidence type="ECO:0000256" key="3">
    <source>
        <dbReference type="ARBA" id="ARBA00022729"/>
    </source>
</evidence>
<dbReference type="Pfam" id="PF13145">
    <property type="entry name" value="Rotamase_2"/>
    <property type="match status" value="1"/>
</dbReference>
<evidence type="ECO:0000313" key="10">
    <source>
        <dbReference type="Proteomes" id="UP001240171"/>
    </source>
</evidence>
<sequence>MLWSAVIVLTVGVLVLSGWIVRQGLLEESEDRRSSDGDALYGDQPVASIGNDSISNRDWVRQLKNHYGQAVLMQMLNRKAVGLEAQARNLTASADEVQAQLKQAMEGYSSETDYYREMKTQFGLTSAELRQEAEYQVLLLKIATADIEVSDEEVGEYIAEHASEFDSRVRMNLSVIRVQDEKTAGRVLDSLADGVPFEEVAEEVLRDADVREQGGDLGWVDAEDPFQPKEILSAAARLQAGDMAGPIVLEDGDYAVVYVKEIERSPAMNTTDARHKAKKEIKLSRAMPLEQVEGNLRVKYGAKVIKSAPAS</sequence>
<dbReference type="InterPro" id="IPR027304">
    <property type="entry name" value="Trigger_fact/SurA_dom_sf"/>
</dbReference>
<dbReference type="PROSITE" id="PS50198">
    <property type="entry name" value="PPIC_PPIASE_2"/>
    <property type="match status" value="1"/>
</dbReference>
<evidence type="ECO:0000313" key="9">
    <source>
        <dbReference type="EMBL" id="MDO7908593.1"/>
    </source>
</evidence>
<gene>
    <name evidence="9" type="ORF">Q5741_19575</name>
</gene>
<dbReference type="Proteomes" id="UP001240171">
    <property type="component" value="Unassembled WGS sequence"/>
</dbReference>
<keyword evidence="7" id="KW-0175">Coiled coil</keyword>
<keyword evidence="4 6" id="KW-0697">Rotamase</keyword>
<organism evidence="9 10">
    <name type="scientific">Paenibacillus lacisoli</name>
    <dbReference type="NCBI Taxonomy" id="3064525"/>
    <lineage>
        <taxon>Bacteria</taxon>
        <taxon>Bacillati</taxon>
        <taxon>Bacillota</taxon>
        <taxon>Bacilli</taxon>
        <taxon>Bacillales</taxon>
        <taxon>Paenibacillaceae</taxon>
        <taxon>Paenibacillus</taxon>
    </lineage>
</organism>
<dbReference type="SUPFAM" id="SSF109998">
    <property type="entry name" value="Triger factor/SurA peptide-binding domain-like"/>
    <property type="match status" value="1"/>
</dbReference>
<dbReference type="SUPFAM" id="SSF54534">
    <property type="entry name" value="FKBP-like"/>
    <property type="match status" value="1"/>
</dbReference>
<dbReference type="InterPro" id="IPR000297">
    <property type="entry name" value="PPIase_PpiC"/>
</dbReference>
<evidence type="ECO:0000256" key="7">
    <source>
        <dbReference type="SAM" id="Coils"/>
    </source>
</evidence>
<dbReference type="PANTHER" id="PTHR47245">
    <property type="entry name" value="PEPTIDYLPROLYL ISOMERASE"/>
    <property type="match status" value="1"/>
</dbReference>
<keyword evidence="10" id="KW-1185">Reference proteome</keyword>
<protein>
    <recommendedName>
        <fullName evidence="2">peptidylprolyl isomerase</fullName>
        <ecNumber evidence="2">5.2.1.8</ecNumber>
    </recommendedName>
</protein>
<proteinExistence type="predicted"/>
<dbReference type="EMBL" id="JAUQTB010000018">
    <property type="protein sequence ID" value="MDO7908593.1"/>
    <property type="molecule type" value="Genomic_DNA"/>
</dbReference>
<feature type="coiled-coil region" evidence="7">
    <location>
        <begin position="73"/>
        <end position="107"/>
    </location>
</feature>
<dbReference type="InterPro" id="IPR050245">
    <property type="entry name" value="PrsA_foldase"/>
</dbReference>
<evidence type="ECO:0000259" key="8">
    <source>
        <dbReference type="PROSITE" id="PS50198"/>
    </source>
</evidence>
<reference evidence="9 10" key="1">
    <citation type="submission" date="2023-07" db="EMBL/GenBank/DDBJ databases">
        <title>Paenibacillus sp. JX-17 nov. isolated from soil.</title>
        <authorList>
            <person name="Wan Y."/>
            <person name="Liu B."/>
        </authorList>
    </citation>
    <scope>NUCLEOTIDE SEQUENCE [LARGE SCALE GENOMIC DNA]</scope>
    <source>
        <strain evidence="9 10">JX-17</strain>
    </source>
</reference>
<comment type="catalytic activity">
    <reaction evidence="1">
        <text>[protein]-peptidylproline (omega=180) = [protein]-peptidylproline (omega=0)</text>
        <dbReference type="Rhea" id="RHEA:16237"/>
        <dbReference type="Rhea" id="RHEA-COMP:10747"/>
        <dbReference type="Rhea" id="RHEA-COMP:10748"/>
        <dbReference type="ChEBI" id="CHEBI:83833"/>
        <dbReference type="ChEBI" id="CHEBI:83834"/>
        <dbReference type="EC" id="5.2.1.8"/>
    </reaction>
</comment>
<evidence type="ECO:0000256" key="2">
    <source>
        <dbReference type="ARBA" id="ARBA00013194"/>
    </source>
</evidence>
<keyword evidence="3" id="KW-0732">Signal</keyword>
<dbReference type="EC" id="5.2.1.8" evidence="2"/>
<dbReference type="Gene3D" id="1.10.4030.10">
    <property type="entry name" value="Porin chaperone SurA, peptide-binding domain"/>
    <property type="match status" value="1"/>
</dbReference>
<dbReference type="InterPro" id="IPR046357">
    <property type="entry name" value="PPIase_dom_sf"/>
</dbReference>
<evidence type="ECO:0000256" key="6">
    <source>
        <dbReference type="PROSITE-ProRule" id="PRU00278"/>
    </source>
</evidence>
<dbReference type="Gene3D" id="3.10.50.40">
    <property type="match status" value="1"/>
</dbReference>
<evidence type="ECO:0000256" key="4">
    <source>
        <dbReference type="ARBA" id="ARBA00023110"/>
    </source>
</evidence>
<comment type="caution">
    <text evidence="9">The sequence shown here is derived from an EMBL/GenBank/DDBJ whole genome shotgun (WGS) entry which is preliminary data.</text>
</comment>
<name>A0ABT9CLV9_9BACL</name>
<dbReference type="PANTHER" id="PTHR47245:SF1">
    <property type="entry name" value="FOLDASE PROTEIN PRSA"/>
    <property type="match status" value="1"/>
</dbReference>
<dbReference type="GO" id="GO:0016853">
    <property type="term" value="F:isomerase activity"/>
    <property type="evidence" value="ECO:0007669"/>
    <property type="project" value="UniProtKB-KW"/>
</dbReference>
<evidence type="ECO:0000256" key="5">
    <source>
        <dbReference type="ARBA" id="ARBA00023235"/>
    </source>
</evidence>
<keyword evidence="5 6" id="KW-0413">Isomerase</keyword>